<accession>A0ABD2WL04</accession>
<dbReference type="EMBL" id="JBJJXI010000096">
    <property type="protein sequence ID" value="KAL3393558.1"/>
    <property type="molecule type" value="Genomic_DNA"/>
</dbReference>
<evidence type="ECO:0000313" key="1">
    <source>
        <dbReference type="EMBL" id="KAL3393558.1"/>
    </source>
</evidence>
<sequence length="82" mass="9627">MVFFCSNAPIQIRAQTSEQIAQRMYHPWDSQLYSRSGAYNQLYTIIRSQNRFLIVSRGNSNKKIFVTHRSRIVSRADLCMLL</sequence>
<dbReference type="AlphaFoldDB" id="A0ABD2WL04"/>
<protein>
    <submittedName>
        <fullName evidence="1">Uncharacterized protein</fullName>
    </submittedName>
</protein>
<evidence type="ECO:0000313" key="2">
    <source>
        <dbReference type="Proteomes" id="UP001627154"/>
    </source>
</evidence>
<keyword evidence="2" id="KW-1185">Reference proteome</keyword>
<dbReference type="Proteomes" id="UP001627154">
    <property type="component" value="Unassembled WGS sequence"/>
</dbReference>
<reference evidence="1 2" key="1">
    <citation type="journal article" date="2024" name="bioRxiv">
        <title>A reference genome for Trichogramma kaykai: A tiny desert-dwelling parasitoid wasp with competing sex-ratio distorters.</title>
        <authorList>
            <person name="Culotta J."/>
            <person name="Lindsey A.R."/>
        </authorList>
    </citation>
    <scope>NUCLEOTIDE SEQUENCE [LARGE SCALE GENOMIC DNA]</scope>
    <source>
        <strain evidence="1 2">KSX58</strain>
    </source>
</reference>
<organism evidence="1 2">
    <name type="scientific">Trichogramma kaykai</name>
    <dbReference type="NCBI Taxonomy" id="54128"/>
    <lineage>
        <taxon>Eukaryota</taxon>
        <taxon>Metazoa</taxon>
        <taxon>Ecdysozoa</taxon>
        <taxon>Arthropoda</taxon>
        <taxon>Hexapoda</taxon>
        <taxon>Insecta</taxon>
        <taxon>Pterygota</taxon>
        <taxon>Neoptera</taxon>
        <taxon>Endopterygota</taxon>
        <taxon>Hymenoptera</taxon>
        <taxon>Apocrita</taxon>
        <taxon>Proctotrupomorpha</taxon>
        <taxon>Chalcidoidea</taxon>
        <taxon>Trichogrammatidae</taxon>
        <taxon>Trichogramma</taxon>
    </lineage>
</organism>
<comment type="caution">
    <text evidence="1">The sequence shown here is derived from an EMBL/GenBank/DDBJ whole genome shotgun (WGS) entry which is preliminary data.</text>
</comment>
<proteinExistence type="predicted"/>
<gene>
    <name evidence="1" type="ORF">TKK_011842</name>
</gene>
<name>A0ABD2WL04_9HYME</name>